<dbReference type="Pfam" id="PF04536">
    <property type="entry name" value="TPM_phosphatase"/>
    <property type="match status" value="1"/>
</dbReference>
<proteinExistence type="predicted"/>
<dbReference type="Gene3D" id="3.10.310.50">
    <property type="match status" value="1"/>
</dbReference>
<dbReference type="PANTHER" id="PTHR30373">
    <property type="entry name" value="UPF0603 PROTEIN YGCG"/>
    <property type="match status" value="1"/>
</dbReference>
<feature type="chain" id="PRO_5046888332" description="TPM domain-containing protein" evidence="2">
    <location>
        <begin position="28"/>
        <end position="270"/>
    </location>
</feature>
<feature type="domain" description="TPM" evidence="3">
    <location>
        <begin position="38"/>
        <end position="161"/>
    </location>
</feature>
<gene>
    <name evidence="4" type="ORF">GCM10011349_19040</name>
</gene>
<dbReference type="Proteomes" id="UP000605099">
    <property type="component" value="Unassembled WGS sequence"/>
</dbReference>
<dbReference type="InterPro" id="IPR007621">
    <property type="entry name" value="TPM_dom"/>
</dbReference>
<dbReference type="PANTHER" id="PTHR30373:SF2">
    <property type="entry name" value="UPF0603 PROTEIN YGCG"/>
    <property type="match status" value="1"/>
</dbReference>
<protein>
    <recommendedName>
        <fullName evidence="3">TPM domain-containing protein</fullName>
    </recommendedName>
</protein>
<dbReference type="RefSeq" id="WP_188819453.1">
    <property type="nucleotide sequence ID" value="NZ_BMLK01000008.1"/>
</dbReference>
<evidence type="ECO:0000313" key="5">
    <source>
        <dbReference type="Proteomes" id="UP000605099"/>
    </source>
</evidence>
<sequence>MSRFRTLIASLLLALCSLLAGAPAAWAAPEFPKLTGRVVDAANIIPDAEEARLKQKLAALEQQSNRQLVVATVPSLQGYEISDYGYQLGRKWGIGQKGEDNGALLIVAPNERKVRIEAGYGLEPILTDGMSFLIINKEILPRFKKGDMAGGIEAGANAIIQQLMLPPEEAQKIAAQADDQRQSGGGISLGTVVFILIILFFVVMPMINEARSGGRRRRYGAGPIIWMPGGFGGNDDHWGGGGGFGGGGFGGGGFSGGGGSFGGGGASGSW</sequence>
<name>A0ABQ2JLI0_9SPHN</name>
<comment type="caution">
    <text evidence="4">The sequence shown here is derived from an EMBL/GenBank/DDBJ whole genome shotgun (WGS) entry which is preliminary data.</text>
</comment>
<feature type="transmembrane region" description="Helical" evidence="1">
    <location>
        <begin position="186"/>
        <end position="207"/>
    </location>
</feature>
<keyword evidence="5" id="KW-1185">Reference proteome</keyword>
<keyword evidence="2" id="KW-0732">Signal</keyword>
<keyword evidence="1" id="KW-0812">Transmembrane</keyword>
<keyword evidence="1" id="KW-1133">Transmembrane helix</keyword>
<feature type="signal peptide" evidence="2">
    <location>
        <begin position="1"/>
        <end position="27"/>
    </location>
</feature>
<evidence type="ECO:0000259" key="3">
    <source>
        <dbReference type="Pfam" id="PF04536"/>
    </source>
</evidence>
<evidence type="ECO:0000256" key="2">
    <source>
        <dbReference type="SAM" id="SignalP"/>
    </source>
</evidence>
<organism evidence="4 5">
    <name type="scientific">Novosphingobium indicum</name>
    <dbReference type="NCBI Taxonomy" id="462949"/>
    <lineage>
        <taxon>Bacteria</taxon>
        <taxon>Pseudomonadati</taxon>
        <taxon>Pseudomonadota</taxon>
        <taxon>Alphaproteobacteria</taxon>
        <taxon>Sphingomonadales</taxon>
        <taxon>Sphingomonadaceae</taxon>
        <taxon>Novosphingobium</taxon>
    </lineage>
</organism>
<keyword evidence="1" id="KW-0472">Membrane</keyword>
<evidence type="ECO:0000313" key="4">
    <source>
        <dbReference type="EMBL" id="GGN48933.1"/>
    </source>
</evidence>
<dbReference type="EMBL" id="BMLK01000008">
    <property type="protein sequence ID" value="GGN48933.1"/>
    <property type="molecule type" value="Genomic_DNA"/>
</dbReference>
<evidence type="ECO:0000256" key="1">
    <source>
        <dbReference type="SAM" id="Phobius"/>
    </source>
</evidence>
<accession>A0ABQ2JLI0</accession>
<reference evidence="5" key="1">
    <citation type="journal article" date="2019" name="Int. J. Syst. Evol. Microbiol.">
        <title>The Global Catalogue of Microorganisms (GCM) 10K type strain sequencing project: providing services to taxonomists for standard genome sequencing and annotation.</title>
        <authorList>
            <consortium name="The Broad Institute Genomics Platform"/>
            <consortium name="The Broad Institute Genome Sequencing Center for Infectious Disease"/>
            <person name="Wu L."/>
            <person name="Ma J."/>
        </authorList>
    </citation>
    <scope>NUCLEOTIDE SEQUENCE [LARGE SCALE GENOMIC DNA]</scope>
    <source>
        <strain evidence="5">CGMCC 1.6784</strain>
    </source>
</reference>